<feature type="non-terminal residue" evidence="1">
    <location>
        <position position="68"/>
    </location>
</feature>
<organism evidence="1 2">
    <name type="scientific">Acaulospora colombiana</name>
    <dbReference type="NCBI Taxonomy" id="27376"/>
    <lineage>
        <taxon>Eukaryota</taxon>
        <taxon>Fungi</taxon>
        <taxon>Fungi incertae sedis</taxon>
        <taxon>Mucoromycota</taxon>
        <taxon>Glomeromycotina</taxon>
        <taxon>Glomeromycetes</taxon>
        <taxon>Diversisporales</taxon>
        <taxon>Acaulosporaceae</taxon>
        <taxon>Acaulospora</taxon>
    </lineage>
</organism>
<protein>
    <submittedName>
        <fullName evidence="1">4395_t:CDS:1</fullName>
    </submittedName>
</protein>
<evidence type="ECO:0000313" key="1">
    <source>
        <dbReference type="EMBL" id="CAG8778942.1"/>
    </source>
</evidence>
<name>A0ACA9R6I0_9GLOM</name>
<gene>
    <name evidence="1" type="ORF">ACOLOM_LOCUS14234</name>
</gene>
<sequence>FILYRRFHQNHTFKDLKNQIDMRSLSIKIAEQWRNEPPDVKKQWHQLAEEEKLKKRYRATGDMPDGLK</sequence>
<keyword evidence="2" id="KW-1185">Reference proteome</keyword>
<proteinExistence type="predicted"/>
<comment type="caution">
    <text evidence="1">The sequence shown here is derived from an EMBL/GenBank/DDBJ whole genome shotgun (WGS) entry which is preliminary data.</text>
</comment>
<reference evidence="1" key="1">
    <citation type="submission" date="2021-06" db="EMBL/GenBank/DDBJ databases">
        <authorList>
            <person name="Kallberg Y."/>
            <person name="Tangrot J."/>
            <person name="Rosling A."/>
        </authorList>
    </citation>
    <scope>NUCLEOTIDE SEQUENCE</scope>
    <source>
        <strain evidence="1">CL356</strain>
    </source>
</reference>
<accession>A0ACA9R6I0</accession>
<evidence type="ECO:0000313" key="2">
    <source>
        <dbReference type="Proteomes" id="UP000789525"/>
    </source>
</evidence>
<dbReference type="EMBL" id="CAJVPT010070121">
    <property type="protein sequence ID" value="CAG8778942.1"/>
    <property type="molecule type" value="Genomic_DNA"/>
</dbReference>
<dbReference type="Proteomes" id="UP000789525">
    <property type="component" value="Unassembled WGS sequence"/>
</dbReference>
<feature type="non-terminal residue" evidence="1">
    <location>
        <position position="1"/>
    </location>
</feature>